<comment type="subcellular location">
    <subcellularLocation>
        <location evidence="1">Cytoplasm</location>
    </subcellularLocation>
</comment>
<dbReference type="EMBL" id="AMPZ03000005">
    <property type="protein sequence ID" value="KAH9583300.1"/>
    <property type="molecule type" value="Genomic_DNA"/>
</dbReference>
<dbReference type="KEGG" id="shx:MS3_00007743"/>
<keyword evidence="9" id="KW-1185">Reference proteome</keyword>
<dbReference type="Pfam" id="PF03501">
    <property type="entry name" value="S10_plectin"/>
    <property type="match status" value="1"/>
</dbReference>
<evidence type="ECO:0000313" key="9">
    <source>
        <dbReference type="Proteomes" id="UP000471633"/>
    </source>
</evidence>
<keyword evidence="4 8" id="KW-0689">Ribosomal protein</keyword>
<evidence type="ECO:0000259" key="6">
    <source>
        <dbReference type="Pfam" id="PF03501"/>
    </source>
</evidence>
<dbReference type="GeneID" id="24589899"/>
<dbReference type="GO" id="GO:0022627">
    <property type="term" value="C:cytosolic small ribosomal subunit"/>
    <property type="evidence" value="ECO:0007669"/>
    <property type="project" value="TreeGrafter"/>
</dbReference>
<organism evidence="8">
    <name type="scientific">Schistosoma haematobium</name>
    <name type="common">Blood fluke</name>
    <dbReference type="NCBI Taxonomy" id="6185"/>
    <lineage>
        <taxon>Eukaryota</taxon>
        <taxon>Metazoa</taxon>
        <taxon>Spiralia</taxon>
        <taxon>Lophotrochozoa</taxon>
        <taxon>Platyhelminthes</taxon>
        <taxon>Trematoda</taxon>
        <taxon>Digenea</taxon>
        <taxon>Strigeidida</taxon>
        <taxon>Schistosomatoidea</taxon>
        <taxon>Schistosomatidae</taxon>
        <taxon>Schistosoma</taxon>
    </lineage>
</organism>
<evidence type="ECO:0000256" key="1">
    <source>
        <dbReference type="ARBA" id="ARBA00004496"/>
    </source>
</evidence>
<evidence type="ECO:0000313" key="7">
    <source>
        <dbReference type="EMBL" id="KAH9583300.1"/>
    </source>
</evidence>
<dbReference type="InterPro" id="IPR037447">
    <property type="entry name" value="Ribosomal_eS10"/>
</dbReference>
<proteinExistence type="inferred from homology"/>
<protein>
    <submittedName>
        <fullName evidence="8">40S ribosomal protein S10</fullName>
    </submittedName>
    <submittedName>
        <fullName evidence="7">Ribosomal 40S subunit protein S10A</fullName>
    </submittedName>
</protein>
<dbReference type="PANTHER" id="PTHR12146:SF0">
    <property type="entry name" value="RIBOSOMAL PROTEIN S10"/>
    <property type="match status" value="1"/>
</dbReference>
<dbReference type="PANTHER" id="PTHR12146">
    <property type="entry name" value="40S RIBOSOMAL PROTEIN S10"/>
    <property type="match status" value="1"/>
</dbReference>
<dbReference type="EMBL" id="KL250582">
    <property type="protein sequence ID" value="KGB33997.1"/>
    <property type="molecule type" value="Genomic_DNA"/>
</dbReference>
<evidence type="ECO:0000313" key="8">
    <source>
        <dbReference type="EMBL" id="KGB33997.1"/>
    </source>
</evidence>
<dbReference type="GO" id="GO:0003735">
    <property type="term" value="F:structural constituent of ribosome"/>
    <property type="evidence" value="ECO:0007669"/>
    <property type="project" value="TreeGrafter"/>
</dbReference>
<name>A0A094ZJ56_SCHHA</name>
<accession>A0A094ZJ56</accession>
<dbReference type="CTD" id="6204"/>
<reference evidence="8" key="1">
    <citation type="journal article" date="2012" name="Nat. Genet.">
        <title>Whole-genome sequence of Schistosoma haematobium.</title>
        <authorList>
            <person name="Young N.D."/>
            <person name="Jex A.R."/>
            <person name="Li B."/>
            <person name="Liu S."/>
            <person name="Yang L."/>
            <person name="Xiong Z."/>
            <person name="Li Y."/>
            <person name="Cantacessi C."/>
            <person name="Hall R.S."/>
            <person name="Xu X."/>
            <person name="Chen F."/>
            <person name="Wu X."/>
            <person name="Zerlotini A."/>
            <person name="Oliveira G."/>
            <person name="Hofmann A."/>
            <person name="Zhang G."/>
            <person name="Fang X."/>
            <person name="Kang Y."/>
            <person name="Campbell B.E."/>
            <person name="Loukas A."/>
            <person name="Ranganathan S."/>
            <person name="Rollinson D."/>
            <person name="Rinaldi G."/>
            <person name="Brindley P.J."/>
            <person name="Yang H."/>
            <person name="Wang J."/>
            <person name="Wang J."/>
            <person name="Gasser R.B."/>
        </authorList>
    </citation>
    <scope>NUCLEOTIDE SEQUENCE [LARGE SCALE GENOMIC DNA]</scope>
</reference>
<evidence type="ECO:0000256" key="5">
    <source>
        <dbReference type="ARBA" id="ARBA00023274"/>
    </source>
</evidence>
<evidence type="ECO:0000256" key="2">
    <source>
        <dbReference type="ARBA" id="ARBA00007278"/>
    </source>
</evidence>
<keyword evidence="5" id="KW-0687">Ribonucleoprotein</keyword>
<dbReference type="Proteomes" id="UP000471633">
    <property type="component" value="Unassembled WGS sequence"/>
</dbReference>
<dbReference type="OrthoDB" id="5211809at2759"/>
<dbReference type="GO" id="GO:0003723">
    <property type="term" value="F:RNA binding"/>
    <property type="evidence" value="ECO:0007669"/>
    <property type="project" value="TreeGrafter"/>
</dbReference>
<dbReference type="Gene3D" id="1.10.10.10">
    <property type="entry name" value="Winged helix-like DNA-binding domain superfamily/Winged helix DNA-binding domain"/>
    <property type="match status" value="1"/>
</dbReference>
<comment type="similarity">
    <text evidence="2">Belongs to the eukaryotic ribosomal protein eS10 family.</text>
</comment>
<evidence type="ECO:0000256" key="4">
    <source>
        <dbReference type="ARBA" id="ARBA00022980"/>
    </source>
</evidence>
<dbReference type="AlphaFoldDB" id="A0A094ZJ56"/>
<gene>
    <name evidence="7" type="primary">RPS10</name>
    <name evidence="7" type="ORF">MS3_00007743</name>
    <name evidence="8" type="ORF">MS3_02202</name>
</gene>
<feature type="domain" description="Plectin/eS10 N-terminal" evidence="6">
    <location>
        <begin position="4"/>
        <end position="94"/>
    </location>
</feature>
<dbReference type="InterPro" id="IPR005326">
    <property type="entry name" value="Plectin_eS10_N"/>
</dbReference>
<reference evidence="7" key="2">
    <citation type="journal article" date="2019" name="Gigascience">
        <title>High-quality Schistosoma haematobium genome achieved by single-molecule and long-range sequencing.</title>
        <authorList>
            <person name="Stroehlein A.J."/>
            <person name="Korhonen P.K."/>
            <person name="Chong T.M."/>
            <person name="Lim Y.L."/>
            <person name="Chan K.G."/>
            <person name="Webster B."/>
            <person name="Rollinson D."/>
            <person name="Brindley P.J."/>
            <person name="Gasser R.B."/>
            <person name="Young N.D."/>
        </authorList>
    </citation>
    <scope>NUCLEOTIDE SEQUENCE</scope>
</reference>
<dbReference type="RefSeq" id="XP_012793778.1">
    <property type="nucleotide sequence ID" value="XM_012938324.2"/>
</dbReference>
<reference evidence="7" key="3">
    <citation type="submission" date="2021-06" db="EMBL/GenBank/DDBJ databases">
        <title>Chromosome-level genome assembly for S. haematobium.</title>
        <authorList>
            <person name="Stroehlein A.J."/>
        </authorList>
    </citation>
    <scope>NUCLEOTIDE SEQUENCE</scope>
</reference>
<keyword evidence="3" id="KW-0963">Cytoplasm</keyword>
<dbReference type="STRING" id="6185.A0A094ZJ56"/>
<reference evidence="7" key="4">
    <citation type="journal article" date="2022" name="PLoS Pathog.">
        <title>Chromosome-level genome of Schistosoma haematobium underpins genome-wide explorations of molecular variation.</title>
        <authorList>
            <person name="Stroehlein A.J."/>
            <person name="Korhonen P.K."/>
            <person name="Lee V.V."/>
            <person name="Ralph S.A."/>
            <person name="Mentink-Kane M."/>
            <person name="You H."/>
            <person name="McManus D.P."/>
            <person name="Tchuente L.T."/>
            <person name="Stothard J.R."/>
            <person name="Kaur P."/>
            <person name="Dudchenko O."/>
            <person name="Aiden E.L."/>
            <person name="Yang B."/>
            <person name="Yang H."/>
            <person name="Emery A.M."/>
            <person name="Webster B.L."/>
            <person name="Brindley P.J."/>
            <person name="Rollinson D."/>
            <person name="Chang B.C.H."/>
            <person name="Gasser R.B."/>
            <person name="Young N.D."/>
        </authorList>
    </citation>
    <scope>NUCLEOTIDE SEQUENCE</scope>
</reference>
<dbReference type="InterPro" id="IPR036388">
    <property type="entry name" value="WH-like_DNA-bd_sf"/>
</dbReference>
<sequence>MLLPLATRNSIFEKIIQDGVLTARNDTRPCYTHPTINVLNLYVIKTMRSLKSRGYVREQYAWRTYYWFLTADGINYLREVLHLPSDIIPATLKAPPRDIRTPAVGMDQGGQRGPSDGRVAFRRGPVTPGMTGFGTPGKDAAIGDSEVHFHGGYGRGRSM</sequence>
<evidence type="ECO:0000256" key="3">
    <source>
        <dbReference type="ARBA" id="ARBA00022490"/>
    </source>
</evidence>